<sequence length="195" mass="22290">MFVMHAILVHGWKGWPENAWFPWLRRELERRGWTTEALALPRPILPDRREWVRTIRSAITGSDTVLVGHSLGCLAILWALDEHDGPPVERVVCVSGFARPFVPIRQYREQWFPRDFDFQALKTKAKHWSVIHGSFDPLVPVNEGRWLAEHLGVPFTQTKRSGHLTQEERAFEVPEILDAVLSLLGCVIDAAALDG</sequence>
<dbReference type="GO" id="GO:0016787">
    <property type="term" value="F:hydrolase activity"/>
    <property type="evidence" value="ECO:0007669"/>
    <property type="project" value="InterPro"/>
</dbReference>
<dbReference type="Pfam" id="PF06821">
    <property type="entry name" value="Ser_hydrolase"/>
    <property type="match status" value="1"/>
</dbReference>
<dbReference type="EMBL" id="MGEH01000004">
    <property type="protein sequence ID" value="OGL79642.1"/>
    <property type="molecule type" value="Genomic_DNA"/>
</dbReference>
<comment type="caution">
    <text evidence="1">The sequence shown here is derived from an EMBL/GenBank/DDBJ whole genome shotgun (WGS) entry which is preliminary data.</text>
</comment>
<proteinExistence type="predicted"/>
<dbReference type="SUPFAM" id="SSF53474">
    <property type="entry name" value="alpha/beta-Hydrolases"/>
    <property type="match status" value="1"/>
</dbReference>
<name>A0A1F7UMZ7_9BACT</name>
<dbReference type="InterPro" id="IPR029058">
    <property type="entry name" value="AB_hydrolase_fold"/>
</dbReference>
<dbReference type="PANTHER" id="PTHR15394:SF3">
    <property type="entry name" value="SERINE HYDROLASE RBBP9"/>
    <property type="match status" value="1"/>
</dbReference>
<reference evidence="1 2" key="1">
    <citation type="journal article" date="2016" name="Nat. Commun.">
        <title>Thousands of microbial genomes shed light on interconnected biogeochemical processes in an aquifer system.</title>
        <authorList>
            <person name="Anantharaman K."/>
            <person name="Brown C.T."/>
            <person name="Hug L.A."/>
            <person name="Sharon I."/>
            <person name="Castelle C.J."/>
            <person name="Probst A.J."/>
            <person name="Thomas B.C."/>
            <person name="Singh A."/>
            <person name="Wilkins M.J."/>
            <person name="Karaoz U."/>
            <person name="Brodie E.L."/>
            <person name="Williams K.H."/>
            <person name="Hubbard S.S."/>
            <person name="Banfield J.F."/>
        </authorList>
    </citation>
    <scope>NUCLEOTIDE SEQUENCE [LARGE SCALE GENOMIC DNA]</scope>
</reference>
<evidence type="ECO:0008006" key="3">
    <source>
        <dbReference type="Google" id="ProtNLM"/>
    </source>
</evidence>
<evidence type="ECO:0000313" key="1">
    <source>
        <dbReference type="EMBL" id="OGL79642.1"/>
    </source>
</evidence>
<dbReference type="Proteomes" id="UP000176603">
    <property type="component" value="Unassembled WGS sequence"/>
</dbReference>
<accession>A0A1F7UMZ7</accession>
<organism evidence="1 2">
    <name type="scientific">Candidatus Uhrbacteria bacterium RIFCSPHIGHO2_12_FULL_60_25</name>
    <dbReference type="NCBI Taxonomy" id="1802399"/>
    <lineage>
        <taxon>Bacteria</taxon>
        <taxon>Candidatus Uhriibacteriota</taxon>
    </lineage>
</organism>
<evidence type="ECO:0000313" key="2">
    <source>
        <dbReference type="Proteomes" id="UP000176603"/>
    </source>
</evidence>
<protein>
    <recommendedName>
        <fullName evidence="3">Alpha/beta hydrolase</fullName>
    </recommendedName>
</protein>
<dbReference type="PANTHER" id="PTHR15394">
    <property type="entry name" value="SERINE HYDROLASE RBBP9"/>
    <property type="match status" value="1"/>
</dbReference>
<dbReference type="Gene3D" id="3.40.50.1820">
    <property type="entry name" value="alpha/beta hydrolase"/>
    <property type="match status" value="1"/>
</dbReference>
<dbReference type="AlphaFoldDB" id="A0A1F7UMZ7"/>
<dbReference type="InterPro" id="IPR010662">
    <property type="entry name" value="RBBP9/YdeN"/>
</dbReference>
<gene>
    <name evidence="1" type="ORF">A3E39_00790</name>
</gene>